<feature type="compositionally biased region" description="Polar residues" evidence="2">
    <location>
        <begin position="35"/>
        <end position="51"/>
    </location>
</feature>
<feature type="region of interest" description="Disordered" evidence="2">
    <location>
        <begin position="670"/>
        <end position="727"/>
    </location>
</feature>
<gene>
    <name evidence="3" type="ORF">LTR82_015117</name>
</gene>
<reference evidence="3" key="1">
    <citation type="submission" date="2021-12" db="EMBL/GenBank/DDBJ databases">
        <title>Black yeast isolated from Biological Soil Crust.</title>
        <authorList>
            <person name="Kurbessoian T."/>
        </authorList>
    </citation>
    <scope>NUCLEOTIDE SEQUENCE</scope>
    <source>
        <strain evidence="3">CCFEE 5208</strain>
    </source>
</reference>
<evidence type="ECO:0000313" key="4">
    <source>
        <dbReference type="Proteomes" id="UP001168146"/>
    </source>
</evidence>
<comment type="caution">
    <text evidence="3">The sequence shown here is derived from an EMBL/GenBank/DDBJ whole genome shotgun (WGS) entry which is preliminary data.</text>
</comment>
<feature type="compositionally biased region" description="Polar residues" evidence="2">
    <location>
        <begin position="91"/>
        <end position="113"/>
    </location>
</feature>
<evidence type="ECO:0000313" key="3">
    <source>
        <dbReference type="EMBL" id="KAK0309628.1"/>
    </source>
</evidence>
<evidence type="ECO:0000256" key="2">
    <source>
        <dbReference type="SAM" id="MobiDB-lite"/>
    </source>
</evidence>
<feature type="compositionally biased region" description="Basic and acidic residues" evidence="2">
    <location>
        <begin position="556"/>
        <end position="567"/>
    </location>
</feature>
<feature type="region of interest" description="Disordered" evidence="2">
    <location>
        <begin position="197"/>
        <end position="255"/>
    </location>
</feature>
<feature type="compositionally biased region" description="Acidic residues" evidence="2">
    <location>
        <begin position="526"/>
        <end position="536"/>
    </location>
</feature>
<dbReference type="Proteomes" id="UP001168146">
    <property type="component" value="Unassembled WGS sequence"/>
</dbReference>
<feature type="region of interest" description="Disordered" evidence="2">
    <location>
        <begin position="488"/>
        <end position="567"/>
    </location>
</feature>
<dbReference type="AlphaFoldDB" id="A0AAN6J209"/>
<feature type="compositionally biased region" description="Polar residues" evidence="2">
    <location>
        <begin position="338"/>
        <end position="350"/>
    </location>
</feature>
<dbReference type="EMBL" id="JASUXU010000080">
    <property type="protein sequence ID" value="KAK0309628.1"/>
    <property type="molecule type" value="Genomic_DNA"/>
</dbReference>
<feature type="region of interest" description="Disordered" evidence="2">
    <location>
        <begin position="332"/>
        <end position="353"/>
    </location>
</feature>
<evidence type="ECO:0000256" key="1">
    <source>
        <dbReference type="SAM" id="Coils"/>
    </source>
</evidence>
<feature type="coiled-coil region" evidence="1">
    <location>
        <begin position="437"/>
        <end position="464"/>
    </location>
</feature>
<feature type="compositionally biased region" description="Polar residues" evidence="2">
    <location>
        <begin position="220"/>
        <end position="234"/>
    </location>
</feature>
<dbReference type="PANTHER" id="PTHR38701">
    <property type="entry name" value="CHROMOSOME 8, WHOLE GENOME SHOTGUN SEQUENCE"/>
    <property type="match status" value="1"/>
</dbReference>
<accession>A0AAN6J209</accession>
<sequence>MSDRGNDTARPARPTRPTIASNRAARTPLTPRIAGTSTPTTRSVVSKTTPTARPEPPKLTPRVKQEGSPGKDAFSAGNVTPRSSARKSRVDSSQSTPTQADEPSSLPRPTSSLAFAHSRDERGGSISALGFTSPQTGRPRSIVSDMGGSRGRSPPVVHSPRRFDFDPLPIDRSIDSRFFHASDLFKTEPVPKKVDIKKSATFVYADSQREGRRSSRSSRATSPVLSAVSEQRSSGPWIRAESVANPSTSPPSLSPALSTISNASPFFAAATGQRKPRSPSPSKENIHLSYRKGASQIFGTRPPPRQTDTGGTVSMLSGERKGSSIIVNHAATPHRKSPSLSSIDFGNSQQSRRRSATTMIDGVSTPSPLYQAMKPATVPRIAKGAPPAINTSLSPTNIPPPPQSALSTFSPTKATTISDLAADARRERKVLDLEISNASLLAINASLEREVRRQKTELKRFRRLSRAGRFSLGQGNDRRAARFSEGLSVVGEDGEDGDGYGDFGPPSGFTDLYNDFSGSSSSASPSDEEEEEEEEERNASRTSAGTRNALSPRTKRGTDRLDRDQKRLRVDLAKHKDLLVQSQMMNQSLKRCLFTTEDMVREGKKALEYCVRVSDVRIGGRILTGHEDEEDGDRSEEVDGAEEILVVEDKLLQASEQTAEDFMKVWKDVGRLPSGEGSEGDRDSGIEVDRPGPLSHGHVAAGLTSGGALESGRPPDNDAAADDDAEG</sequence>
<organism evidence="3 4">
    <name type="scientific">Friedmanniomyces endolithicus</name>
    <dbReference type="NCBI Taxonomy" id="329885"/>
    <lineage>
        <taxon>Eukaryota</taxon>
        <taxon>Fungi</taxon>
        <taxon>Dikarya</taxon>
        <taxon>Ascomycota</taxon>
        <taxon>Pezizomycotina</taxon>
        <taxon>Dothideomycetes</taxon>
        <taxon>Dothideomycetidae</taxon>
        <taxon>Mycosphaerellales</taxon>
        <taxon>Teratosphaeriaceae</taxon>
        <taxon>Friedmanniomyces</taxon>
    </lineage>
</organism>
<feature type="compositionally biased region" description="Basic and acidic residues" evidence="2">
    <location>
        <begin position="679"/>
        <end position="690"/>
    </location>
</feature>
<dbReference type="PANTHER" id="PTHR38701:SF1">
    <property type="entry name" value="UP-REGULATED DURING SEPTATION PROTEIN 1 DOMAIN-CONTAINING PROTEIN"/>
    <property type="match status" value="1"/>
</dbReference>
<name>A0AAN6J209_9PEZI</name>
<feature type="compositionally biased region" description="Polar residues" evidence="2">
    <location>
        <begin position="540"/>
        <end position="551"/>
    </location>
</feature>
<feature type="region of interest" description="Disordered" evidence="2">
    <location>
        <begin position="1"/>
        <end position="164"/>
    </location>
</feature>
<proteinExistence type="predicted"/>
<protein>
    <submittedName>
        <fullName evidence="3">Uncharacterized protein</fullName>
    </submittedName>
</protein>
<keyword evidence="1" id="KW-0175">Coiled coil</keyword>